<evidence type="ECO:0000313" key="1">
    <source>
        <dbReference type="EMBL" id="CEK64262.1"/>
    </source>
</evidence>
<accession>A0A0B6Z791</accession>
<name>A0A0B6Z791_9EUPU</name>
<reference evidence="1" key="1">
    <citation type="submission" date="2014-12" db="EMBL/GenBank/DDBJ databases">
        <title>Insight into the proteome of Arion vulgaris.</title>
        <authorList>
            <person name="Aradska J."/>
            <person name="Bulat T."/>
            <person name="Smidak R."/>
            <person name="Sarate P."/>
            <person name="Gangsoo J."/>
            <person name="Sialana F."/>
            <person name="Bilban M."/>
            <person name="Lubec G."/>
        </authorList>
    </citation>
    <scope>NUCLEOTIDE SEQUENCE</scope>
    <source>
        <tissue evidence="1">Skin</tissue>
    </source>
</reference>
<organism evidence="1">
    <name type="scientific">Arion vulgaris</name>
    <dbReference type="NCBI Taxonomy" id="1028688"/>
    <lineage>
        <taxon>Eukaryota</taxon>
        <taxon>Metazoa</taxon>
        <taxon>Spiralia</taxon>
        <taxon>Lophotrochozoa</taxon>
        <taxon>Mollusca</taxon>
        <taxon>Gastropoda</taxon>
        <taxon>Heterobranchia</taxon>
        <taxon>Euthyneura</taxon>
        <taxon>Panpulmonata</taxon>
        <taxon>Eupulmonata</taxon>
        <taxon>Stylommatophora</taxon>
        <taxon>Helicina</taxon>
        <taxon>Arionoidea</taxon>
        <taxon>Arionidae</taxon>
        <taxon>Arion</taxon>
    </lineage>
</organism>
<sequence>MIDREMQTSEKKTTERMCTICHKGDEYDCGRHQTHCEWTWRHLELLLWKSDSNRDMIDDGGDDNDVDTK</sequence>
<proteinExistence type="predicted"/>
<dbReference type="AlphaFoldDB" id="A0A0B6Z791"/>
<gene>
    <name evidence="1" type="primary">ORF51171</name>
</gene>
<dbReference type="EMBL" id="HACG01017397">
    <property type="protein sequence ID" value="CEK64262.1"/>
    <property type="molecule type" value="Transcribed_RNA"/>
</dbReference>
<protein>
    <submittedName>
        <fullName evidence="1">Uncharacterized protein</fullName>
    </submittedName>
</protein>